<dbReference type="EMBL" id="AP024684">
    <property type="protein sequence ID" value="BCX43912.1"/>
    <property type="molecule type" value="Genomic_DNA"/>
</dbReference>
<accession>A0ABM7R249</accession>
<evidence type="ECO:0000313" key="2">
    <source>
        <dbReference type="Proteomes" id="UP000825066"/>
    </source>
</evidence>
<dbReference type="InterPro" id="IPR049723">
    <property type="entry name" value="BPSL0761-like"/>
</dbReference>
<dbReference type="Proteomes" id="UP000825066">
    <property type="component" value="Chromosome"/>
</dbReference>
<dbReference type="NCBIfam" id="NF041728">
    <property type="entry name" value="BPSL0761_fam"/>
    <property type="match status" value="1"/>
</dbReference>
<reference evidence="1 2" key="1">
    <citation type="submission" date="2021-05" db="EMBL/GenBank/DDBJ databases">
        <title>Complete Genome Sequence of Stenotrophomonas pavanii strain Y.</title>
        <authorList>
            <person name="Dohra H."/>
            <person name="Mohad Din A.R.J."/>
            <person name="Suzuki K."/>
            <person name="Fatma A."/>
            <person name="Honjyo M."/>
            <person name="Nishimura T."/>
            <person name="Moriuch R."/>
            <person name="Masuda K."/>
            <person name="Minoura A."/>
            <person name="Tashiro Y."/>
            <person name="Futamata H."/>
        </authorList>
    </citation>
    <scope>NUCLEOTIDE SEQUENCE [LARGE SCALE GENOMIC DNA]</scope>
    <source>
        <strain evidence="2">Y</strain>
    </source>
</reference>
<protein>
    <submittedName>
        <fullName evidence="1">Uncharacterized protein</fullName>
    </submittedName>
</protein>
<evidence type="ECO:0000313" key="1">
    <source>
        <dbReference type="EMBL" id="BCX43912.1"/>
    </source>
</evidence>
<proteinExistence type="predicted"/>
<dbReference type="RefSeq" id="WP_223224794.1">
    <property type="nucleotide sequence ID" value="NZ_AP024684.1"/>
</dbReference>
<organism evidence="1 2">
    <name type="scientific">Stenotrophomonas pavanii</name>
    <dbReference type="NCBI Taxonomy" id="487698"/>
    <lineage>
        <taxon>Bacteria</taxon>
        <taxon>Pseudomonadati</taxon>
        <taxon>Pseudomonadota</taxon>
        <taxon>Gammaproteobacteria</taxon>
        <taxon>Lysobacterales</taxon>
        <taxon>Lysobacteraceae</taxon>
        <taxon>Stenotrophomonas</taxon>
    </lineage>
</organism>
<name>A0ABM7R249_9GAMM</name>
<gene>
    <name evidence="1" type="ORF">STNY_R21110</name>
</gene>
<sequence>MLVILDVMTMPSERTRNVLQAGAFLRQLAASQAVPKEVRQEAYRLLRHYPTVSDIEAIAEHEERLRALTQSAFVRPYLSSEIEADWFSGYPLGPHRI</sequence>
<keyword evidence="2" id="KW-1185">Reference proteome</keyword>